<feature type="domain" description="Glycosyl transferase family 1" evidence="1">
    <location>
        <begin position="180"/>
        <end position="356"/>
    </location>
</feature>
<dbReference type="OrthoDB" id="9765330at2"/>
<dbReference type="Pfam" id="PF13439">
    <property type="entry name" value="Glyco_transf_4"/>
    <property type="match status" value="1"/>
</dbReference>
<keyword evidence="4" id="KW-1185">Reference proteome</keyword>
<evidence type="ECO:0000259" key="2">
    <source>
        <dbReference type="Pfam" id="PF13439"/>
    </source>
</evidence>
<dbReference type="RefSeq" id="WP_093691085.1">
    <property type="nucleotide sequence ID" value="NZ_FNBU01000020.1"/>
</dbReference>
<dbReference type="PANTHER" id="PTHR12526">
    <property type="entry name" value="GLYCOSYLTRANSFERASE"/>
    <property type="match status" value="1"/>
</dbReference>
<evidence type="ECO:0000259" key="1">
    <source>
        <dbReference type="Pfam" id="PF00534"/>
    </source>
</evidence>
<dbReference type="Proteomes" id="UP000243333">
    <property type="component" value="Unassembled WGS sequence"/>
</dbReference>
<dbReference type="PANTHER" id="PTHR12526:SF572">
    <property type="entry name" value="BLL5144 PROTEIN"/>
    <property type="match status" value="1"/>
</dbReference>
<name>A0A1G7MYB4_9FIRM</name>
<dbReference type="Gene3D" id="3.40.50.2000">
    <property type="entry name" value="Glycogen Phosphorylase B"/>
    <property type="match status" value="2"/>
</dbReference>
<evidence type="ECO:0000313" key="4">
    <source>
        <dbReference type="Proteomes" id="UP000243333"/>
    </source>
</evidence>
<gene>
    <name evidence="3" type="ORF">SAMN05660235_02343</name>
</gene>
<dbReference type="STRING" id="1123285.SAMN05660235_02343"/>
<reference evidence="4" key="1">
    <citation type="submission" date="2016-10" db="EMBL/GenBank/DDBJ databases">
        <authorList>
            <person name="Varghese N."/>
            <person name="Submissions S."/>
        </authorList>
    </citation>
    <scope>NUCLEOTIDE SEQUENCE [LARGE SCALE GENOMIC DNA]</scope>
    <source>
        <strain evidence="4">DSM 23256</strain>
    </source>
</reference>
<dbReference type="EMBL" id="FNBU01000020">
    <property type="protein sequence ID" value="SDF66677.1"/>
    <property type="molecule type" value="Genomic_DNA"/>
</dbReference>
<dbReference type="SUPFAM" id="SSF53756">
    <property type="entry name" value="UDP-Glycosyltransferase/glycogen phosphorylase"/>
    <property type="match status" value="1"/>
</dbReference>
<evidence type="ECO:0000313" key="3">
    <source>
        <dbReference type="EMBL" id="SDF66677.1"/>
    </source>
</evidence>
<accession>A0A1G7MYB4</accession>
<dbReference type="InterPro" id="IPR001296">
    <property type="entry name" value="Glyco_trans_1"/>
</dbReference>
<dbReference type="InterPro" id="IPR028098">
    <property type="entry name" value="Glyco_trans_4-like_N"/>
</dbReference>
<organism evidence="3 4">
    <name type="scientific">Sporolituus thermophilus DSM 23256</name>
    <dbReference type="NCBI Taxonomy" id="1123285"/>
    <lineage>
        <taxon>Bacteria</taxon>
        <taxon>Bacillati</taxon>
        <taxon>Bacillota</taxon>
        <taxon>Negativicutes</taxon>
        <taxon>Selenomonadales</taxon>
        <taxon>Sporomusaceae</taxon>
        <taxon>Sporolituus</taxon>
    </lineage>
</organism>
<dbReference type="Pfam" id="PF00534">
    <property type="entry name" value="Glycos_transf_1"/>
    <property type="match status" value="1"/>
</dbReference>
<protein>
    <submittedName>
        <fullName evidence="3">Glycosyltransferase involved in cell wall bisynthesis</fullName>
    </submittedName>
</protein>
<dbReference type="CDD" id="cd03822">
    <property type="entry name" value="GT4_mannosyltransferase-like"/>
    <property type="match status" value="1"/>
</dbReference>
<proteinExistence type="predicted"/>
<sequence length="391" mass="44543">MTALNRMRKIAFLSTYPPRECGLATFTQDLVNAMATVVPLIKPVVIAINNSDYYYDDKVIMEIRQHDRNSYLETARKINHSDIELVVIEHEYGIFGGECGEYILDLVENLQVPVVTTLHTVLPNPSEKQLTILRVLGHKSTRLVTMARNTLEILENTYGIDRSKVEVIHHGVPFRNMEPREKLKEKHGYKDHHVISTFGLISPGKGLEYGIEAVAKVVQDYKNVIYLILGKTHPCVKQQSGEQYRQQLMEMVKRLGIEEHVKFVDKYLTKEEIIYYLQLSDIYLTPYLGKDQAVSGTLAYAVGYGRVVVSTPYSYAKEMLGGGRGLLAEFRDANSLARCIKYVIANPDKKQEMEKRTLFLGRTMTWGNVATQYVKLFINIMQQGRTKAEVG</sequence>
<feature type="domain" description="Glycosyltransferase subfamily 4-like N-terminal" evidence="2">
    <location>
        <begin position="109"/>
        <end position="172"/>
    </location>
</feature>
<dbReference type="GO" id="GO:0016757">
    <property type="term" value="F:glycosyltransferase activity"/>
    <property type="evidence" value="ECO:0007669"/>
    <property type="project" value="InterPro"/>
</dbReference>
<dbReference type="AlphaFoldDB" id="A0A1G7MYB4"/>
<keyword evidence="3" id="KW-0808">Transferase</keyword>